<comment type="caution">
    <text evidence="2">The sequence shown here is derived from an EMBL/GenBank/DDBJ whole genome shotgun (WGS) entry which is preliminary data.</text>
</comment>
<organism evidence="2 3">
    <name type="scientific">Orbilia oligospora</name>
    <name type="common">Nematode-trapping fungus</name>
    <name type="synonym">Arthrobotrys oligospora</name>
    <dbReference type="NCBI Taxonomy" id="2813651"/>
    <lineage>
        <taxon>Eukaryota</taxon>
        <taxon>Fungi</taxon>
        <taxon>Dikarya</taxon>
        <taxon>Ascomycota</taxon>
        <taxon>Pezizomycotina</taxon>
        <taxon>Orbiliomycetes</taxon>
        <taxon>Orbiliales</taxon>
        <taxon>Orbiliaceae</taxon>
        <taxon>Orbilia</taxon>
    </lineage>
</organism>
<evidence type="ECO:0000313" key="2">
    <source>
        <dbReference type="EMBL" id="KAF3093311.1"/>
    </source>
</evidence>
<accession>A0A7C8N9J6</accession>
<proteinExistence type="predicted"/>
<feature type="region of interest" description="Disordered" evidence="1">
    <location>
        <begin position="290"/>
        <end position="334"/>
    </location>
</feature>
<name>A0A7C8N9J6_ORBOL</name>
<evidence type="ECO:0000256" key="1">
    <source>
        <dbReference type="SAM" id="MobiDB-lite"/>
    </source>
</evidence>
<evidence type="ECO:0000313" key="3">
    <source>
        <dbReference type="Proteomes" id="UP000475325"/>
    </source>
</evidence>
<gene>
    <name evidence="2" type="ORF">TWF102_007874</name>
</gene>
<dbReference type="Pfam" id="PF13136">
    <property type="entry name" value="DUF3984"/>
    <property type="match status" value="1"/>
</dbReference>
<feature type="compositionally biased region" description="Basic and acidic residues" evidence="1">
    <location>
        <begin position="320"/>
        <end position="334"/>
    </location>
</feature>
<feature type="compositionally biased region" description="Basic and acidic residues" evidence="1">
    <location>
        <begin position="295"/>
        <end position="310"/>
    </location>
</feature>
<feature type="compositionally biased region" description="Low complexity" evidence="1">
    <location>
        <begin position="156"/>
        <end position="172"/>
    </location>
</feature>
<dbReference type="Proteomes" id="UP000475325">
    <property type="component" value="Unassembled WGS sequence"/>
</dbReference>
<sequence>MICLIDVCQPNLLTALNSPIQLPRGRRSRRSSSNLNLSNISPLTTHFSMTAPDDHLAMTGPQTSYIQGASAPSTPSILSRNPSRKRSRPHIPPLSVPATPRGDTKLYKAKSASHLLADRRTSYFDSRPVRRNESTEWVHRAGIALTSEARESKGQSWLTSRASSTSLLSNGSDTEEDGDETIQRRGSRSYSEFYTPRSRIASDATIRRRSHSRQQGLYVEVPEDGIHPLAPEFIDEAFAGESFDDFEEPEYTAEELDDEELHWSKRPRTGLGAWVDRMVGWSLFSVDDELDSDEEHEHEHPAVKEAHEPPRLNIPNYETGKAETEERPASPELREDGVLSDVGWVLGLTVKVFLQG</sequence>
<feature type="region of interest" description="Disordered" evidence="1">
    <location>
        <begin position="149"/>
        <end position="190"/>
    </location>
</feature>
<protein>
    <submittedName>
        <fullName evidence="2">Uncharacterized protein</fullName>
    </submittedName>
</protein>
<dbReference type="EMBL" id="WIQW01000048">
    <property type="protein sequence ID" value="KAF3093311.1"/>
    <property type="molecule type" value="Genomic_DNA"/>
</dbReference>
<reference evidence="2 3" key="1">
    <citation type="submission" date="2019-06" db="EMBL/GenBank/DDBJ databases">
        <authorList>
            <person name="Palmer J.M."/>
        </authorList>
    </citation>
    <scope>NUCLEOTIDE SEQUENCE [LARGE SCALE GENOMIC DNA]</scope>
    <source>
        <strain evidence="2 3">TWF102</strain>
    </source>
</reference>
<dbReference type="InterPro" id="IPR025040">
    <property type="entry name" value="DUF3984"/>
</dbReference>
<feature type="region of interest" description="Disordered" evidence="1">
    <location>
        <begin position="46"/>
        <end position="104"/>
    </location>
</feature>
<feature type="compositionally biased region" description="Polar residues" evidence="1">
    <location>
        <begin position="60"/>
        <end position="81"/>
    </location>
</feature>
<dbReference type="AlphaFoldDB" id="A0A7C8N9J6"/>